<dbReference type="Proteomes" id="UP001243364">
    <property type="component" value="Unassembled WGS sequence"/>
</dbReference>
<name>A0ABU0PTE3_STRAH</name>
<dbReference type="InterPro" id="IPR035992">
    <property type="entry name" value="Ricin_B-like_lectins"/>
</dbReference>
<dbReference type="EMBL" id="JAUSYA010000001">
    <property type="protein sequence ID" value="MDQ0681391.1"/>
    <property type="molecule type" value="Genomic_DNA"/>
</dbReference>
<dbReference type="Pfam" id="PF14200">
    <property type="entry name" value="RicinB_lectin_2"/>
    <property type="match status" value="1"/>
</dbReference>
<evidence type="ECO:0000256" key="1">
    <source>
        <dbReference type="SAM" id="MobiDB-lite"/>
    </source>
</evidence>
<dbReference type="InterPro" id="IPR000772">
    <property type="entry name" value="Ricin_B_lectin"/>
</dbReference>
<proteinExistence type="predicted"/>
<comment type="caution">
    <text evidence="3">The sequence shown here is derived from an EMBL/GenBank/DDBJ whole genome shotgun (WGS) entry which is preliminary data.</text>
</comment>
<evidence type="ECO:0000313" key="3">
    <source>
        <dbReference type="EMBL" id="MDQ0681391.1"/>
    </source>
</evidence>
<evidence type="ECO:0000259" key="2">
    <source>
        <dbReference type="Pfam" id="PF14200"/>
    </source>
</evidence>
<sequence>MTCQPVRHVSTMVPVTARCAVHSTPLSNATFQASPLLNGPAMPHSENTRPRPRPTARRQAGIATAAAALSLLGAFAAPAQAADAVEHYGNAATGSCLDDSFAYGLRGFGCNSQDFQNWRVHVWNDGTRQFRNIATGRCLYDDGVTLDTRSCNSSTQQSWWVWQRGGGAISLENQATGECLDDSQFGLRTIGCQTGNPHQNWR</sequence>
<evidence type="ECO:0000313" key="4">
    <source>
        <dbReference type="Proteomes" id="UP001243364"/>
    </source>
</evidence>
<feature type="region of interest" description="Disordered" evidence="1">
    <location>
        <begin position="32"/>
        <end position="59"/>
    </location>
</feature>
<gene>
    <name evidence="3" type="ORF">QFZ56_000354</name>
</gene>
<accession>A0ABU0PTE3</accession>
<dbReference type="SUPFAM" id="SSF50370">
    <property type="entry name" value="Ricin B-like lectins"/>
    <property type="match status" value="1"/>
</dbReference>
<reference evidence="3 4" key="1">
    <citation type="submission" date="2023-07" db="EMBL/GenBank/DDBJ databases">
        <title>Comparative genomics of wheat-associated soil bacteria to identify genetic determinants of phenazine resistance.</title>
        <authorList>
            <person name="Mouncey N."/>
        </authorList>
    </citation>
    <scope>NUCLEOTIDE SEQUENCE [LARGE SCALE GENOMIC DNA]</scope>
    <source>
        <strain evidence="3 4">W4I19-2</strain>
    </source>
</reference>
<organism evidence="3 4">
    <name type="scientific">Streptomyces achromogenes</name>
    <dbReference type="NCBI Taxonomy" id="67255"/>
    <lineage>
        <taxon>Bacteria</taxon>
        <taxon>Bacillati</taxon>
        <taxon>Actinomycetota</taxon>
        <taxon>Actinomycetes</taxon>
        <taxon>Kitasatosporales</taxon>
        <taxon>Streptomycetaceae</taxon>
        <taxon>Streptomyces</taxon>
    </lineage>
</organism>
<feature type="domain" description="Ricin B lectin" evidence="2">
    <location>
        <begin position="116"/>
        <end position="182"/>
    </location>
</feature>
<dbReference type="PROSITE" id="PS50231">
    <property type="entry name" value="RICIN_B_LECTIN"/>
    <property type="match status" value="1"/>
</dbReference>
<dbReference type="CDD" id="cd23415">
    <property type="entry name" value="beta-trefoil_Ricin_AH"/>
    <property type="match status" value="1"/>
</dbReference>
<dbReference type="Gene3D" id="2.80.10.50">
    <property type="match status" value="1"/>
</dbReference>
<protein>
    <recommendedName>
        <fullName evidence="2">Ricin B lectin domain-containing protein</fullName>
    </recommendedName>
</protein>
<keyword evidence="4" id="KW-1185">Reference proteome</keyword>